<dbReference type="EMBL" id="AEUV02000002">
    <property type="protein sequence ID" value="EHI73924.1"/>
    <property type="molecule type" value="Genomic_DNA"/>
</dbReference>
<reference evidence="2" key="1">
    <citation type="submission" date="2011-07" db="EMBL/GenBank/DDBJ databases">
        <authorList>
            <person name="Stanhope M.J."/>
            <person name="Durkin A.S."/>
            <person name="Hostetler J."/>
            <person name="Kim M."/>
            <person name="Radune D."/>
            <person name="Singh I."/>
            <person name="Town C.D."/>
        </authorList>
    </citation>
    <scope>NUCLEOTIDE SEQUENCE [LARGE SCALE GENOMIC DNA]</scope>
    <source>
        <strain evidence="2">HS-6</strain>
    </source>
</reference>
<name>G5JP20_STRCG</name>
<evidence type="ECO:0000259" key="1">
    <source>
        <dbReference type="PROSITE" id="PS51725"/>
    </source>
</evidence>
<dbReference type="PROSITE" id="PS51725">
    <property type="entry name" value="ABM"/>
    <property type="match status" value="1"/>
</dbReference>
<dbReference type="SUPFAM" id="SSF54909">
    <property type="entry name" value="Dimeric alpha+beta barrel"/>
    <property type="match status" value="1"/>
</dbReference>
<dbReference type="Pfam" id="PF03992">
    <property type="entry name" value="ABM"/>
    <property type="match status" value="1"/>
</dbReference>
<dbReference type="Gene3D" id="3.30.70.100">
    <property type="match status" value="1"/>
</dbReference>
<keyword evidence="3" id="KW-1185">Reference proteome</keyword>
<dbReference type="Proteomes" id="UP000004322">
    <property type="component" value="Unassembled WGS sequence"/>
</dbReference>
<protein>
    <recommendedName>
        <fullName evidence="1">ABM domain-containing protein</fullName>
    </recommendedName>
</protein>
<proteinExistence type="predicted"/>
<organism evidence="2 3">
    <name type="scientific">Streptococcus criceti HS-6</name>
    <dbReference type="NCBI Taxonomy" id="873449"/>
    <lineage>
        <taxon>Bacteria</taxon>
        <taxon>Bacillati</taxon>
        <taxon>Bacillota</taxon>
        <taxon>Bacilli</taxon>
        <taxon>Lactobacillales</taxon>
        <taxon>Streptococcaceae</taxon>
        <taxon>Streptococcus</taxon>
    </lineage>
</organism>
<evidence type="ECO:0000313" key="2">
    <source>
        <dbReference type="EMBL" id="EHI73924.1"/>
    </source>
</evidence>
<gene>
    <name evidence="2" type="ORF">STRCR_1551</name>
</gene>
<evidence type="ECO:0000313" key="3">
    <source>
        <dbReference type="Proteomes" id="UP000004322"/>
    </source>
</evidence>
<dbReference type="AlphaFoldDB" id="G5JP20"/>
<sequence length="102" mass="11611">MTRIQTAVFTVEADYKALFAEKIERDVASMKAWPGNVSAEGWQGDEKDGTVEFILVSKWNYKADFEAWLKRPGHAESHEKPGIQDVRQHVTRSVASYRILAD</sequence>
<dbReference type="OrthoDB" id="2361265at2"/>
<dbReference type="STRING" id="873449.STRCR_1551"/>
<dbReference type="InterPro" id="IPR011008">
    <property type="entry name" value="Dimeric_a/b-barrel"/>
</dbReference>
<comment type="caution">
    <text evidence="2">The sequence shown here is derived from an EMBL/GenBank/DDBJ whole genome shotgun (WGS) entry which is preliminary data.</text>
</comment>
<accession>G5JP20</accession>
<dbReference type="RefSeq" id="WP_004226500.1">
    <property type="nucleotide sequence ID" value="NZ_AEUV02000002.1"/>
</dbReference>
<feature type="domain" description="ABM" evidence="1">
    <location>
        <begin position="3"/>
        <end position="95"/>
    </location>
</feature>
<dbReference type="InterPro" id="IPR007138">
    <property type="entry name" value="ABM_dom"/>
</dbReference>